<feature type="region of interest" description="Disordered" evidence="1">
    <location>
        <begin position="24"/>
        <end position="50"/>
    </location>
</feature>
<feature type="transmembrane region" description="Helical" evidence="2">
    <location>
        <begin position="489"/>
        <end position="512"/>
    </location>
</feature>
<gene>
    <name evidence="3" type="ORF">IWQ62_000074</name>
</gene>
<keyword evidence="2" id="KW-0812">Transmembrane</keyword>
<keyword evidence="2" id="KW-0472">Membrane</keyword>
<protein>
    <submittedName>
        <fullName evidence="3">Uncharacterized protein</fullName>
    </submittedName>
</protein>
<name>A0A9W8B1H1_9FUNG</name>
<dbReference type="AlphaFoldDB" id="A0A9W8B1H1"/>
<dbReference type="EMBL" id="JANBPY010000002">
    <property type="protein sequence ID" value="KAJ1970247.1"/>
    <property type="molecule type" value="Genomic_DNA"/>
</dbReference>
<keyword evidence="2" id="KW-1133">Transmembrane helix</keyword>
<proteinExistence type="predicted"/>
<keyword evidence="4" id="KW-1185">Reference proteome</keyword>
<accession>A0A9W8B1H1</accession>
<dbReference type="OrthoDB" id="5600021at2759"/>
<feature type="transmembrane region" description="Helical" evidence="2">
    <location>
        <begin position="533"/>
        <end position="557"/>
    </location>
</feature>
<organism evidence="3 4">
    <name type="scientific">Dispira parvispora</name>
    <dbReference type="NCBI Taxonomy" id="1520584"/>
    <lineage>
        <taxon>Eukaryota</taxon>
        <taxon>Fungi</taxon>
        <taxon>Fungi incertae sedis</taxon>
        <taxon>Zoopagomycota</taxon>
        <taxon>Kickxellomycotina</taxon>
        <taxon>Dimargaritomycetes</taxon>
        <taxon>Dimargaritales</taxon>
        <taxon>Dimargaritaceae</taxon>
        <taxon>Dispira</taxon>
    </lineage>
</organism>
<evidence type="ECO:0000256" key="2">
    <source>
        <dbReference type="SAM" id="Phobius"/>
    </source>
</evidence>
<evidence type="ECO:0000313" key="3">
    <source>
        <dbReference type="EMBL" id="KAJ1970247.1"/>
    </source>
</evidence>
<dbReference type="Proteomes" id="UP001150925">
    <property type="component" value="Unassembled WGS sequence"/>
</dbReference>
<evidence type="ECO:0000313" key="4">
    <source>
        <dbReference type="Proteomes" id="UP001150925"/>
    </source>
</evidence>
<sequence length="580" mass="63718">MAAFLWRASTLHNFSAQGDEAVQSLVPPQGGLSDSDEQAETASPGKGYHRTGDEAIALFRSANSSVELREDSSFIPLRVDVPSPELKHITSVLTTTLSSISMEDMDICPFTPLGKMSSPPLGIHQVLRSSSPSSFDFKHQLSEIRPFSPLYLDCPPSAFEQASVLRSDSSQSFVSMQKLIPSASSITCHHTNPLPEIPPAQVVPPLSRVSGTSSLPLLPLEVDIKSTEDELGDYLSFLDPKGESPTQSVVDIGIPFQATDGSERPITPPSPTRKLWVHSPTTGQQSLRRGRKYSEGDIKELYKQRQRYRQGMEDSQIIHQSGTLSTPSGPLATASVVTHRYNHPSPLPRRQKALYREPATRHTFLLVDDKYPNSKFPLARYQSQQWLGEAHELFDPLATEAADQSMWSNSVERISASTPHFSHLSYPYNSRSSMSRPPWSVSGDTMGSGLAKGIASASSLHHFGLAHIPGNELYTHWLLSPRLAPYLKWAMGFLLIMGLVGTVYGGMCFSWACKYFKICSAGAEFPKSACKPLGIEGSTAILATGVVFILAFVVTIYKLQRVKAKYRNARPSSIYYKAVS</sequence>
<feature type="region of interest" description="Disordered" evidence="1">
    <location>
        <begin position="258"/>
        <end position="291"/>
    </location>
</feature>
<reference evidence="3" key="1">
    <citation type="submission" date="2022-07" db="EMBL/GenBank/DDBJ databases">
        <title>Phylogenomic reconstructions and comparative analyses of Kickxellomycotina fungi.</title>
        <authorList>
            <person name="Reynolds N.K."/>
            <person name="Stajich J.E."/>
            <person name="Barry K."/>
            <person name="Grigoriev I.V."/>
            <person name="Crous P."/>
            <person name="Smith M.E."/>
        </authorList>
    </citation>
    <scope>NUCLEOTIDE SEQUENCE</scope>
    <source>
        <strain evidence="3">RSA 1196</strain>
    </source>
</reference>
<comment type="caution">
    <text evidence="3">The sequence shown here is derived from an EMBL/GenBank/DDBJ whole genome shotgun (WGS) entry which is preliminary data.</text>
</comment>
<evidence type="ECO:0000256" key="1">
    <source>
        <dbReference type="SAM" id="MobiDB-lite"/>
    </source>
</evidence>